<gene>
    <name evidence="7" type="primary">deoC</name>
    <name evidence="8" type="ORF">SAMN04488502_10537</name>
</gene>
<evidence type="ECO:0000256" key="7">
    <source>
        <dbReference type="HAMAP-Rule" id="MF_00114"/>
    </source>
</evidence>
<sequence>MMKLNEYIDHTLLKPDATADMIRRLCEEAVAHQFAAVCINPCYLELAVHLLAGTGVKIATVIGFPLGATLPAVKAFEAGEAVLRKADELDMVIQLGAAKLGLWQAVTDEIRQVVRAAQDSKVKVIVETGLLTEEEKKRACQAVLSGGAAFIKTSTGFGPGGATEADIRLFRSIAGDQLGIKASAGIRTRLQAEAMITAGADRLGTSAGVAIVAGH</sequence>
<keyword evidence="3 7" id="KW-0456">Lyase</keyword>
<dbReference type="AlphaFoldDB" id="A0A1G9TNM2"/>
<keyword evidence="2 7" id="KW-0963">Cytoplasm</keyword>
<comment type="function">
    <text evidence="6 7">Catalyzes a reversible aldol reaction between acetaldehyde and D-glyceraldehyde 3-phosphate to generate 2-deoxy-D-ribose 5-phosphate.</text>
</comment>
<evidence type="ECO:0000256" key="4">
    <source>
        <dbReference type="ARBA" id="ARBA00023270"/>
    </source>
</evidence>
<evidence type="ECO:0000256" key="5">
    <source>
        <dbReference type="ARBA" id="ARBA00048791"/>
    </source>
</evidence>
<keyword evidence="4 7" id="KW-0704">Schiff base</keyword>
<accession>A0A1G9TNM2</accession>
<dbReference type="InterPro" id="IPR002915">
    <property type="entry name" value="DeoC/FbaB/LacD_aldolase"/>
</dbReference>
<comment type="catalytic activity">
    <reaction evidence="5 7">
        <text>2-deoxy-D-ribose 5-phosphate = D-glyceraldehyde 3-phosphate + acetaldehyde</text>
        <dbReference type="Rhea" id="RHEA:12821"/>
        <dbReference type="ChEBI" id="CHEBI:15343"/>
        <dbReference type="ChEBI" id="CHEBI:59776"/>
        <dbReference type="ChEBI" id="CHEBI:62877"/>
        <dbReference type="EC" id="4.1.2.4"/>
    </reaction>
</comment>
<dbReference type="SUPFAM" id="SSF51569">
    <property type="entry name" value="Aldolase"/>
    <property type="match status" value="1"/>
</dbReference>
<dbReference type="PANTHER" id="PTHR10889">
    <property type="entry name" value="DEOXYRIBOSE-PHOSPHATE ALDOLASE"/>
    <property type="match status" value="1"/>
</dbReference>
<dbReference type="GO" id="GO:0005737">
    <property type="term" value="C:cytoplasm"/>
    <property type="evidence" value="ECO:0007669"/>
    <property type="project" value="UniProtKB-SubCell"/>
</dbReference>
<dbReference type="Proteomes" id="UP000214880">
    <property type="component" value="Unassembled WGS sequence"/>
</dbReference>
<feature type="active site" description="Schiff-base intermediate with acetaldehyde" evidence="7">
    <location>
        <position position="152"/>
    </location>
</feature>
<dbReference type="HAMAP" id="MF_00114">
    <property type="entry name" value="DeoC_type1"/>
    <property type="match status" value="1"/>
</dbReference>
<dbReference type="FunFam" id="3.20.20.70:FF:000044">
    <property type="entry name" value="Deoxyribose-phosphate aldolase"/>
    <property type="match status" value="1"/>
</dbReference>
<reference evidence="8 9" key="1">
    <citation type="submission" date="2016-10" db="EMBL/GenBank/DDBJ databases">
        <authorList>
            <person name="de Groot N.N."/>
        </authorList>
    </citation>
    <scope>NUCLEOTIDE SEQUENCE [LARGE SCALE GENOMIC DNA]</scope>
    <source>
        <strain evidence="8 9">DSM 1736</strain>
    </source>
</reference>
<dbReference type="STRING" id="146817.SAMN04488502_10537"/>
<comment type="pathway">
    <text evidence="7">Carbohydrate degradation; 2-deoxy-D-ribose 1-phosphate degradation; D-glyceraldehyde 3-phosphate and acetaldehyde from 2-deoxy-alpha-D-ribose 1-phosphate: step 2/2.</text>
</comment>
<dbReference type="PANTHER" id="PTHR10889:SF1">
    <property type="entry name" value="DEOXYRIBOSE-PHOSPHATE ALDOLASE"/>
    <property type="match status" value="1"/>
</dbReference>
<protein>
    <recommendedName>
        <fullName evidence="7">Deoxyribose-phosphate aldolase</fullName>
        <shortName evidence="7">DERA</shortName>
        <ecNumber evidence="7">4.1.2.4</ecNumber>
    </recommendedName>
    <alternativeName>
        <fullName evidence="7">2-deoxy-D-ribose 5-phosphate aldolase</fullName>
    </alternativeName>
    <alternativeName>
        <fullName evidence="7">Phosphodeoxyriboaldolase</fullName>
        <shortName evidence="7">Deoxyriboaldolase</shortName>
    </alternativeName>
</protein>
<comment type="subcellular location">
    <subcellularLocation>
        <location evidence="7">Cytoplasm</location>
    </subcellularLocation>
</comment>
<dbReference type="EC" id="4.1.2.4" evidence="7"/>
<dbReference type="GO" id="GO:0016052">
    <property type="term" value="P:carbohydrate catabolic process"/>
    <property type="evidence" value="ECO:0007669"/>
    <property type="project" value="TreeGrafter"/>
</dbReference>
<evidence type="ECO:0000256" key="1">
    <source>
        <dbReference type="ARBA" id="ARBA00010936"/>
    </source>
</evidence>
<evidence type="ECO:0000256" key="6">
    <source>
        <dbReference type="ARBA" id="ARBA00056337"/>
    </source>
</evidence>
<comment type="similarity">
    <text evidence="1 7">Belongs to the DeoC/FbaB aldolase family. DeoC type 1 subfamily.</text>
</comment>
<name>A0A1G9TNM2_9FIRM</name>
<evidence type="ECO:0000313" key="9">
    <source>
        <dbReference type="Proteomes" id="UP000214880"/>
    </source>
</evidence>
<dbReference type="SMART" id="SM01133">
    <property type="entry name" value="DeoC"/>
    <property type="match status" value="1"/>
</dbReference>
<dbReference type="InterPro" id="IPR028581">
    <property type="entry name" value="DeoC_typeI"/>
</dbReference>
<dbReference type="UniPathway" id="UPA00002">
    <property type="reaction ID" value="UER00468"/>
</dbReference>
<evidence type="ECO:0000256" key="2">
    <source>
        <dbReference type="ARBA" id="ARBA00022490"/>
    </source>
</evidence>
<evidence type="ECO:0000313" key="8">
    <source>
        <dbReference type="EMBL" id="SDM49347.1"/>
    </source>
</evidence>
<dbReference type="NCBIfam" id="TIGR00126">
    <property type="entry name" value="deoC"/>
    <property type="match status" value="1"/>
</dbReference>
<dbReference type="InterPro" id="IPR011343">
    <property type="entry name" value="DeoC"/>
</dbReference>
<feature type="active site" description="Proton donor/acceptor" evidence="7">
    <location>
        <position position="181"/>
    </location>
</feature>
<feature type="active site" description="Proton donor/acceptor" evidence="7">
    <location>
        <position position="90"/>
    </location>
</feature>
<evidence type="ECO:0000256" key="3">
    <source>
        <dbReference type="ARBA" id="ARBA00023239"/>
    </source>
</evidence>
<dbReference type="EMBL" id="FNHB01000005">
    <property type="protein sequence ID" value="SDM49347.1"/>
    <property type="molecule type" value="Genomic_DNA"/>
</dbReference>
<dbReference type="GO" id="GO:0009264">
    <property type="term" value="P:deoxyribonucleotide catabolic process"/>
    <property type="evidence" value="ECO:0007669"/>
    <property type="project" value="UniProtKB-UniRule"/>
</dbReference>
<dbReference type="GO" id="GO:0006018">
    <property type="term" value="P:2-deoxyribose 1-phosphate catabolic process"/>
    <property type="evidence" value="ECO:0007669"/>
    <property type="project" value="UniProtKB-UniRule"/>
</dbReference>
<proteinExistence type="inferred from homology"/>
<dbReference type="PIRSF" id="PIRSF001357">
    <property type="entry name" value="DeoC"/>
    <property type="match status" value="1"/>
</dbReference>
<dbReference type="CDD" id="cd00959">
    <property type="entry name" value="DeoC"/>
    <property type="match status" value="1"/>
</dbReference>
<dbReference type="Pfam" id="PF01791">
    <property type="entry name" value="DeoC"/>
    <property type="match status" value="1"/>
</dbReference>
<dbReference type="Gene3D" id="3.20.20.70">
    <property type="entry name" value="Aldolase class I"/>
    <property type="match status" value="1"/>
</dbReference>
<keyword evidence="9" id="KW-1185">Reference proteome</keyword>
<organism evidence="8 9">
    <name type="scientific">Dendrosporobacter quercicolus</name>
    <dbReference type="NCBI Taxonomy" id="146817"/>
    <lineage>
        <taxon>Bacteria</taxon>
        <taxon>Bacillati</taxon>
        <taxon>Bacillota</taxon>
        <taxon>Negativicutes</taxon>
        <taxon>Selenomonadales</taxon>
        <taxon>Sporomusaceae</taxon>
        <taxon>Dendrosporobacter</taxon>
    </lineage>
</organism>
<dbReference type="InterPro" id="IPR013785">
    <property type="entry name" value="Aldolase_TIM"/>
</dbReference>
<dbReference type="GO" id="GO:0004139">
    <property type="term" value="F:deoxyribose-phosphate aldolase activity"/>
    <property type="evidence" value="ECO:0007669"/>
    <property type="project" value="UniProtKB-UniRule"/>
</dbReference>